<gene>
    <name evidence="1" type="ORF">LQE99_04770</name>
</gene>
<sequence>MIYKRYNEKDRLVLDVEKLKLDNDFCVQIYQGEGFLENDCLDKAYIDDVCIDLEECEKTFEELKSYIVFIAANLSNLDGIVQKYSEFLGEDNFWKDFYISYICIKENDNIRIIYNGNHVNTVLEVCFEYKDKDFVLIEFGSMKNICMF</sequence>
<organism evidence="1 2">
    <name type="scientific">Amedibacillus hominis</name>
    <dbReference type="NCBI Taxonomy" id="2897776"/>
    <lineage>
        <taxon>Bacteria</taxon>
        <taxon>Bacillati</taxon>
        <taxon>Bacillota</taxon>
        <taxon>Erysipelotrichia</taxon>
        <taxon>Erysipelotrichales</taxon>
        <taxon>Erysipelotrichaceae</taxon>
        <taxon>Amedibacillus</taxon>
    </lineage>
</organism>
<name>A0ABS9R486_9FIRM</name>
<evidence type="ECO:0008006" key="3">
    <source>
        <dbReference type="Google" id="ProtNLM"/>
    </source>
</evidence>
<dbReference type="EMBL" id="JAKVPQ010000002">
    <property type="protein sequence ID" value="MCH4284449.1"/>
    <property type="molecule type" value="Genomic_DNA"/>
</dbReference>
<proteinExistence type="predicted"/>
<protein>
    <recommendedName>
        <fullName evidence="3">DUF2262 domain-containing protein</fullName>
    </recommendedName>
</protein>
<evidence type="ECO:0000313" key="1">
    <source>
        <dbReference type="EMBL" id="MCH4284449.1"/>
    </source>
</evidence>
<accession>A0ABS9R486</accession>
<dbReference type="RefSeq" id="WP_178695064.1">
    <property type="nucleotide sequence ID" value="NZ_JAKVPQ010000002.1"/>
</dbReference>
<keyword evidence="2" id="KW-1185">Reference proteome</keyword>
<comment type="caution">
    <text evidence="1">The sequence shown here is derived from an EMBL/GenBank/DDBJ whole genome shotgun (WGS) entry which is preliminary data.</text>
</comment>
<evidence type="ECO:0000313" key="2">
    <source>
        <dbReference type="Proteomes" id="UP001202402"/>
    </source>
</evidence>
<dbReference type="Proteomes" id="UP001202402">
    <property type="component" value="Unassembled WGS sequence"/>
</dbReference>
<reference evidence="1 2" key="1">
    <citation type="submission" date="2022-02" db="EMBL/GenBank/DDBJ databases">
        <title>Genome of Erysipelotrichaceae sp. nov. NSJ-176 isolated from human feces.</title>
        <authorList>
            <person name="Abdugheni R."/>
        </authorList>
    </citation>
    <scope>NUCLEOTIDE SEQUENCE [LARGE SCALE GENOMIC DNA]</scope>
    <source>
        <strain evidence="1 2">NSJ-176</strain>
    </source>
</reference>